<comment type="caution">
    <text evidence="2">The sequence shown here is derived from an EMBL/GenBank/DDBJ whole genome shotgun (WGS) entry which is preliminary data.</text>
</comment>
<sequence length="128" mass="12994">MGEESIMRPPAAKKAAITSAHSSRSTGSSPTLKVIQVPSPTAGSISPEEGTARITGAGGAPGAAAGNTRAAPEAAAAFTNVLRVMIIICHPCTSDVLYSRPQEWFRPTGFSQGRSAGAGGRSMATVRI</sequence>
<name>A0ABM9E3W0_9HYPH</name>
<accession>A0ABM9E3W0</accession>
<evidence type="ECO:0000256" key="1">
    <source>
        <dbReference type="SAM" id="MobiDB-lite"/>
    </source>
</evidence>
<evidence type="ECO:0000313" key="3">
    <source>
        <dbReference type="Proteomes" id="UP001153050"/>
    </source>
</evidence>
<dbReference type="Proteomes" id="UP001153050">
    <property type="component" value="Unassembled WGS sequence"/>
</dbReference>
<evidence type="ECO:0000313" key="2">
    <source>
        <dbReference type="EMBL" id="CAH2403756.1"/>
    </source>
</evidence>
<feature type="region of interest" description="Disordered" evidence="1">
    <location>
        <begin position="1"/>
        <end position="69"/>
    </location>
</feature>
<feature type="compositionally biased region" description="Low complexity" evidence="1">
    <location>
        <begin position="18"/>
        <end position="31"/>
    </location>
</feature>
<keyword evidence="3" id="KW-1185">Reference proteome</keyword>
<dbReference type="EMBL" id="CAKXZT010000135">
    <property type="protein sequence ID" value="CAH2403756.1"/>
    <property type="molecule type" value="Genomic_DNA"/>
</dbReference>
<gene>
    <name evidence="2" type="ORF">MES5069_40072</name>
</gene>
<proteinExistence type="predicted"/>
<protein>
    <submittedName>
        <fullName evidence="2">Uncharacterized protein</fullName>
    </submittedName>
</protein>
<organism evidence="2 3">
    <name type="scientific">Mesorhizobium escarrei</name>
    <dbReference type="NCBI Taxonomy" id="666018"/>
    <lineage>
        <taxon>Bacteria</taxon>
        <taxon>Pseudomonadati</taxon>
        <taxon>Pseudomonadota</taxon>
        <taxon>Alphaproteobacteria</taxon>
        <taxon>Hyphomicrobiales</taxon>
        <taxon>Phyllobacteriaceae</taxon>
        <taxon>Mesorhizobium</taxon>
    </lineage>
</organism>
<reference evidence="2 3" key="1">
    <citation type="submission" date="2022-03" db="EMBL/GenBank/DDBJ databases">
        <authorList>
            <person name="Brunel B."/>
        </authorList>
    </citation>
    <scope>NUCLEOTIDE SEQUENCE [LARGE SCALE GENOMIC DNA]</scope>
    <source>
        <strain evidence="2">STM5069sample</strain>
    </source>
</reference>